<dbReference type="AlphaFoldDB" id="A0A9P5Y776"/>
<dbReference type="GO" id="GO:0016787">
    <property type="term" value="F:hydrolase activity"/>
    <property type="evidence" value="ECO:0007669"/>
    <property type="project" value="UniProtKB-KW"/>
</dbReference>
<name>A0A9P5Y776_9AGAR</name>
<dbReference type="InterPro" id="IPR047921">
    <property type="entry name" value="LACTB2-like_MBL-fold"/>
</dbReference>
<reference evidence="6" key="1">
    <citation type="submission" date="2020-11" db="EMBL/GenBank/DDBJ databases">
        <authorList>
            <consortium name="DOE Joint Genome Institute"/>
            <person name="Ahrendt S."/>
            <person name="Riley R."/>
            <person name="Andreopoulos W."/>
            <person name="Labutti K."/>
            <person name="Pangilinan J."/>
            <person name="Ruiz-Duenas F.J."/>
            <person name="Barrasa J.M."/>
            <person name="Sanchez-Garcia M."/>
            <person name="Camarero S."/>
            <person name="Miyauchi S."/>
            <person name="Serrano A."/>
            <person name="Linde D."/>
            <person name="Babiker R."/>
            <person name="Drula E."/>
            <person name="Ayuso-Fernandez I."/>
            <person name="Pacheco R."/>
            <person name="Padilla G."/>
            <person name="Ferreira P."/>
            <person name="Barriuso J."/>
            <person name="Kellner H."/>
            <person name="Castanera R."/>
            <person name="Alfaro M."/>
            <person name="Ramirez L."/>
            <person name="Pisabarro A.G."/>
            <person name="Kuo A."/>
            <person name="Tritt A."/>
            <person name="Lipzen A."/>
            <person name="He G."/>
            <person name="Yan M."/>
            <person name="Ng V."/>
            <person name="Cullen D."/>
            <person name="Martin F."/>
            <person name="Rosso M.-N."/>
            <person name="Henrissat B."/>
            <person name="Hibbett D."/>
            <person name="Martinez A.T."/>
            <person name="Grigoriev I.V."/>
        </authorList>
    </citation>
    <scope>NUCLEOTIDE SEQUENCE</scope>
    <source>
        <strain evidence="6">CBS 247.69</strain>
    </source>
</reference>
<dbReference type="PANTHER" id="PTHR23131:SF0">
    <property type="entry name" value="ENDORIBONUCLEASE LACTB2"/>
    <property type="match status" value="1"/>
</dbReference>
<proteinExistence type="inferred from homology"/>
<dbReference type="GO" id="GO:0044550">
    <property type="term" value="P:secondary metabolite biosynthetic process"/>
    <property type="evidence" value="ECO:0007669"/>
    <property type="project" value="TreeGrafter"/>
</dbReference>
<dbReference type="SMART" id="SM00849">
    <property type="entry name" value="Lactamase_B"/>
    <property type="match status" value="1"/>
</dbReference>
<accession>A0A9P5Y776</accession>
<dbReference type="Gene3D" id="1.10.10.10">
    <property type="entry name" value="Winged helix-like DNA-binding domain superfamily/Winged helix DNA-binding domain"/>
    <property type="match status" value="1"/>
</dbReference>
<sequence length="349" mass="38791">MEHLETLPSVSRLSEHVVRVLGQNPGKFTLQGTNTYIIGNQNPYTLVDTGEGRPEYIPVLESALRETAKSVNSNEPDISDIIISHWHPDHVNGLPGVLSLLRKLWDERKTSVPFKPPRLHKFPLDLRTTPTSHSAHNTLPSIIESLLADSYTPNPKGHVFHDLHDSQTFGAWDLRVLHTPGHTTDSICLYVPQDKALYTADNVLGQGTAVFEDLAAYLASLNSMLQFTGGAYDTLYPGHGPVVSNGKQLIDGYIKHRLEREAQILKFLEKAPSEGPDPSETKLRNWTTWSIVTTMYAAYPESLWLPAAHSVDLHLKKLEGEGVVRRVSGEGKDTAWEVMDILSSPPVNF</sequence>
<dbReference type="InterPro" id="IPR036866">
    <property type="entry name" value="RibonucZ/Hydroxyglut_hydro"/>
</dbReference>
<dbReference type="EMBL" id="MU150253">
    <property type="protein sequence ID" value="KAF9464613.1"/>
    <property type="molecule type" value="Genomic_DNA"/>
</dbReference>
<keyword evidence="4" id="KW-0862">Zinc</keyword>
<gene>
    <name evidence="6" type="ORF">BDZ94DRAFT_1235303</name>
</gene>
<dbReference type="Pfam" id="PF17778">
    <property type="entry name" value="WHD_BLACT"/>
    <property type="match status" value="1"/>
</dbReference>
<evidence type="ECO:0000256" key="1">
    <source>
        <dbReference type="ARBA" id="ARBA00006759"/>
    </source>
</evidence>
<evidence type="ECO:0000313" key="6">
    <source>
        <dbReference type="EMBL" id="KAF9464613.1"/>
    </source>
</evidence>
<dbReference type="InterPro" id="IPR050662">
    <property type="entry name" value="Sec-metab_biosynth-thioest"/>
</dbReference>
<dbReference type="OrthoDB" id="17458at2759"/>
<keyword evidence="3" id="KW-0378">Hydrolase</keyword>
<dbReference type="Pfam" id="PF00753">
    <property type="entry name" value="Lactamase_B"/>
    <property type="match status" value="1"/>
</dbReference>
<dbReference type="CDD" id="cd07722">
    <property type="entry name" value="LACTB2-like_MBL-fold"/>
    <property type="match status" value="1"/>
</dbReference>
<dbReference type="GO" id="GO:0046872">
    <property type="term" value="F:metal ion binding"/>
    <property type="evidence" value="ECO:0007669"/>
    <property type="project" value="UniProtKB-KW"/>
</dbReference>
<dbReference type="SUPFAM" id="SSF56281">
    <property type="entry name" value="Metallo-hydrolase/oxidoreductase"/>
    <property type="match status" value="1"/>
</dbReference>
<organism evidence="6 7">
    <name type="scientific">Collybia nuda</name>
    <dbReference type="NCBI Taxonomy" id="64659"/>
    <lineage>
        <taxon>Eukaryota</taxon>
        <taxon>Fungi</taxon>
        <taxon>Dikarya</taxon>
        <taxon>Basidiomycota</taxon>
        <taxon>Agaricomycotina</taxon>
        <taxon>Agaricomycetes</taxon>
        <taxon>Agaricomycetidae</taxon>
        <taxon>Agaricales</taxon>
        <taxon>Tricholomatineae</taxon>
        <taxon>Clitocybaceae</taxon>
        <taxon>Collybia</taxon>
    </lineage>
</organism>
<protein>
    <submittedName>
        <fullName evidence="6">Lactamase</fullName>
    </submittedName>
</protein>
<dbReference type="Proteomes" id="UP000807353">
    <property type="component" value="Unassembled WGS sequence"/>
</dbReference>
<evidence type="ECO:0000313" key="7">
    <source>
        <dbReference type="Proteomes" id="UP000807353"/>
    </source>
</evidence>
<dbReference type="Gene3D" id="3.60.15.10">
    <property type="entry name" value="Ribonuclease Z/Hydroxyacylglutathione hydrolase-like"/>
    <property type="match status" value="1"/>
</dbReference>
<comment type="similarity">
    <text evidence="1">Belongs to the metallo-beta-lactamase superfamily. Glyoxalase II family.</text>
</comment>
<feature type="domain" description="Metallo-beta-lactamase" evidence="5">
    <location>
        <begin position="32"/>
        <end position="239"/>
    </location>
</feature>
<keyword evidence="7" id="KW-1185">Reference proteome</keyword>
<evidence type="ECO:0000256" key="3">
    <source>
        <dbReference type="ARBA" id="ARBA00022801"/>
    </source>
</evidence>
<dbReference type="InterPro" id="IPR036388">
    <property type="entry name" value="WH-like_DNA-bd_sf"/>
</dbReference>
<keyword evidence="2" id="KW-0479">Metal-binding</keyword>
<comment type="caution">
    <text evidence="6">The sequence shown here is derived from an EMBL/GenBank/DDBJ whole genome shotgun (WGS) entry which is preliminary data.</text>
</comment>
<evidence type="ECO:0000259" key="5">
    <source>
        <dbReference type="SMART" id="SM00849"/>
    </source>
</evidence>
<evidence type="ECO:0000256" key="2">
    <source>
        <dbReference type="ARBA" id="ARBA00022723"/>
    </source>
</evidence>
<dbReference type="PANTHER" id="PTHR23131">
    <property type="entry name" value="ENDORIBONUCLEASE LACTB2"/>
    <property type="match status" value="1"/>
</dbReference>
<dbReference type="InterPro" id="IPR041516">
    <property type="entry name" value="LACTB2_WH"/>
</dbReference>
<evidence type="ECO:0000256" key="4">
    <source>
        <dbReference type="ARBA" id="ARBA00022833"/>
    </source>
</evidence>
<dbReference type="InterPro" id="IPR001279">
    <property type="entry name" value="Metallo-B-lactamas"/>
</dbReference>